<keyword evidence="6 9" id="KW-0464">Manganese</keyword>
<feature type="binding site" evidence="9">
    <location>
        <position position="161"/>
    </location>
    <ligand>
        <name>1-deoxy-D-xylulose 5-phosphate</name>
        <dbReference type="ChEBI" id="CHEBI:57792"/>
    </ligand>
</feature>
<feature type="domain" description="DXP reductoisomerase C-terminal" evidence="12">
    <location>
        <begin position="247"/>
        <end position="364"/>
    </location>
</feature>
<keyword evidence="9" id="KW-0460">Magnesium</keyword>
<comment type="function">
    <text evidence="9">Catalyzes the NADPH-dependent rearrangement and reduction of 1-deoxy-D-xylulose-5-phosphate (DXP) to 2-C-methyl-D-erythritol 4-phosphate (MEP).</text>
</comment>
<dbReference type="Gene3D" id="1.10.1740.10">
    <property type="match status" value="1"/>
</dbReference>
<name>A0A172T542_FERPE</name>
<keyword evidence="3 9" id="KW-0479">Metal-binding</keyword>
<dbReference type="EC" id="1.1.1.267" evidence="9"/>
<evidence type="ECO:0000256" key="7">
    <source>
        <dbReference type="ARBA" id="ARBA00023229"/>
    </source>
</evidence>
<evidence type="ECO:0000256" key="1">
    <source>
        <dbReference type="ARBA" id="ARBA00005094"/>
    </source>
</evidence>
<reference evidence="13 14" key="1">
    <citation type="submission" date="2014-08" db="EMBL/GenBank/DDBJ databases">
        <title>Fervidobacterium pennivorans DYC genome.</title>
        <authorList>
            <person name="Wushke S."/>
        </authorList>
    </citation>
    <scope>NUCLEOTIDE SEQUENCE [LARGE SCALE GENOMIC DNA]</scope>
    <source>
        <strain evidence="13 14">DYC</strain>
    </source>
</reference>
<feature type="binding site" evidence="9">
    <location>
        <position position="141"/>
    </location>
    <ligand>
        <name>Mn(2+)</name>
        <dbReference type="ChEBI" id="CHEBI:29035"/>
    </ligand>
</feature>
<dbReference type="PANTHER" id="PTHR30525:SF0">
    <property type="entry name" value="1-DEOXY-D-XYLULOSE 5-PHOSPHATE REDUCTOISOMERASE, CHLOROPLASTIC"/>
    <property type="match status" value="1"/>
</dbReference>
<feature type="binding site" evidence="9">
    <location>
        <position position="206"/>
    </location>
    <ligand>
        <name>Mn(2+)</name>
        <dbReference type="ChEBI" id="CHEBI:29035"/>
    </ligand>
</feature>
<evidence type="ECO:0000256" key="8">
    <source>
        <dbReference type="ARBA" id="ARBA00048543"/>
    </source>
</evidence>
<dbReference type="PATRIC" id="fig|93466.3.peg.1928"/>
<feature type="domain" description="1-deoxy-D-xylulose 5-phosphate reductoisomerase C-terminal" evidence="11">
    <location>
        <begin position="135"/>
        <end position="214"/>
    </location>
</feature>
<keyword evidence="7 9" id="KW-0414">Isoprene biosynthesis</keyword>
<organism evidence="13 14">
    <name type="scientific">Fervidobacterium pennivorans</name>
    <dbReference type="NCBI Taxonomy" id="93466"/>
    <lineage>
        <taxon>Bacteria</taxon>
        <taxon>Thermotogati</taxon>
        <taxon>Thermotogota</taxon>
        <taxon>Thermotogae</taxon>
        <taxon>Thermotogales</taxon>
        <taxon>Fervidobacteriaceae</taxon>
        <taxon>Fervidobacterium</taxon>
    </lineage>
</organism>
<feature type="binding site" evidence="9">
    <location>
        <position position="141"/>
    </location>
    <ligand>
        <name>1-deoxy-D-xylulose 5-phosphate</name>
        <dbReference type="ChEBI" id="CHEBI:57792"/>
    </ligand>
</feature>
<dbReference type="Pfam" id="PF08436">
    <property type="entry name" value="DXP_redisom_C"/>
    <property type="match status" value="1"/>
</dbReference>
<dbReference type="SUPFAM" id="SSF69055">
    <property type="entry name" value="1-deoxy-D-xylulose-5-phosphate reductoisomerase, C-terminal domain"/>
    <property type="match status" value="1"/>
</dbReference>
<evidence type="ECO:0000313" key="14">
    <source>
        <dbReference type="Proteomes" id="UP000077096"/>
    </source>
</evidence>
<dbReference type="InterPro" id="IPR013644">
    <property type="entry name" value="DXP_reductoisomerase_C"/>
</dbReference>
<dbReference type="GO" id="GO:0051484">
    <property type="term" value="P:isopentenyl diphosphate biosynthetic process, methylerythritol 4-phosphate pathway involved in terpenoid biosynthetic process"/>
    <property type="evidence" value="ECO:0007669"/>
    <property type="project" value="TreeGrafter"/>
</dbReference>
<dbReference type="PIRSF" id="PIRSF006205">
    <property type="entry name" value="Dxp_reductismrs"/>
    <property type="match status" value="1"/>
</dbReference>
<gene>
    <name evidence="9" type="primary">dxr</name>
    <name evidence="13" type="ORF">JM64_09265</name>
</gene>
<feature type="binding site" evidence="9">
    <location>
        <position position="203"/>
    </location>
    <ligand>
        <name>1-deoxy-D-xylulose 5-phosphate</name>
        <dbReference type="ChEBI" id="CHEBI:57792"/>
    </ligand>
</feature>
<evidence type="ECO:0000256" key="6">
    <source>
        <dbReference type="ARBA" id="ARBA00023211"/>
    </source>
</evidence>
<feature type="binding site" evidence="9">
    <location>
        <position position="41"/>
    </location>
    <ligand>
        <name>NADPH</name>
        <dbReference type="ChEBI" id="CHEBI:57783"/>
    </ligand>
</feature>
<dbReference type="Gene3D" id="3.40.50.720">
    <property type="entry name" value="NAD(P)-binding Rossmann-like Domain"/>
    <property type="match status" value="1"/>
</dbReference>
<proteinExistence type="inferred from homology"/>
<evidence type="ECO:0000259" key="12">
    <source>
        <dbReference type="Pfam" id="PF13288"/>
    </source>
</evidence>
<feature type="binding site" evidence="9">
    <location>
        <position position="115"/>
    </location>
    <ligand>
        <name>NADPH</name>
        <dbReference type="ChEBI" id="CHEBI:57783"/>
    </ligand>
</feature>
<feature type="binding site" evidence="9">
    <location>
        <position position="43"/>
    </location>
    <ligand>
        <name>NADPH</name>
        <dbReference type="ChEBI" id="CHEBI:57783"/>
    </ligand>
</feature>
<evidence type="ECO:0000256" key="5">
    <source>
        <dbReference type="ARBA" id="ARBA00023002"/>
    </source>
</evidence>
<feature type="binding site" evidence="9">
    <location>
        <position position="206"/>
    </location>
    <ligand>
        <name>1-deoxy-D-xylulose 5-phosphate</name>
        <dbReference type="ChEBI" id="CHEBI:57792"/>
    </ligand>
</feature>
<feature type="binding site" evidence="9">
    <location>
        <position position="18"/>
    </location>
    <ligand>
        <name>NADPH</name>
        <dbReference type="ChEBI" id="CHEBI:57783"/>
    </ligand>
</feature>
<feature type="binding site" evidence="9">
    <location>
        <position position="17"/>
    </location>
    <ligand>
        <name>NADPH</name>
        <dbReference type="ChEBI" id="CHEBI:57783"/>
    </ligand>
</feature>
<feature type="binding site" evidence="9">
    <location>
        <position position="140"/>
    </location>
    <ligand>
        <name>1-deoxy-D-xylulose 5-phosphate</name>
        <dbReference type="ChEBI" id="CHEBI:57792"/>
    </ligand>
</feature>
<feature type="binding site" evidence="9">
    <location>
        <position position="16"/>
    </location>
    <ligand>
        <name>NADPH</name>
        <dbReference type="ChEBI" id="CHEBI:57783"/>
    </ligand>
</feature>
<evidence type="ECO:0000256" key="4">
    <source>
        <dbReference type="ARBA" id="ARBA00022857"/>
    </source>
</evidence>
<protein>
    <recommendedName>
        <fullName evidence="9">1-deoxy-D-xylulose 5-phosphate reductoisomerase</fullName>
        <shortName evidence="9">DXP reductoisomerase</shortName>
        <ecNumber evidence="9">1.1.1.267</ecNumber>
    </recommendedName>
    <alternativeName>
        <fullName evidence="9">1-deoxyxylulose-5-phosphate reductoisomerase</fullName>
    </alternativeName>
    <alternativeName>
        <fullName evidence="9">2-C-methyl-D-erythritol 4-phosphate synthase</fullName>
    </alternativeName>
</protein>
<feature type="binding site" evidence="9">
    <location>
        <position position="114"/>
    </location>
    <ligand>
        <name>1-deoxy-D-xylulose 5-phosphate</name>
        <dbReference type="ChEBI" id="CHEBI:57792"/>
    </ligand>
</feature>
<dbReference type="InterPro" id="IPR036169">
    <property type="entry name" value="DXPR_C_sf"/>
</dbReference>
<dbReference type="SUPFAM" id="SSF55347">
    <property type="entry name" value="Glyceraldehyde-3-phosphate dehydrogenase-like, C-terminal domain"/>
    <property type="match status" value="1"/>
</dbReference>
<dbReference type="KEGG" id="fng:JM64_09265"/>
<dbReference type="UniPathway" id="UPA00056">
    <property type="reaction ID" value="UER00092"/>
</dbReference>
<feature type="binding site" evidence="9">
    <location>
        <position position="202"/>
    </location>
    <ligand>
        <name>1-deoxy-D-xylulose 5-phosphate</name>
        <dbReference type="ChEBI" id="CHEBI:57792"/>
    </ligand>
</feature>
<dbReference type="SUPFAM" id="SSF51735">
    <property type="entry name" value="NAD(P)-binding Rossmann-fold domains"/>
    <property type="match status" value="1"/>
</dbReference>
<dbReference type="PANTHER" id="PTHR30525">
    <property type="entry name" value="1-DEOXY-D-XYLULOSE 5-PHOSPHATE REDUCTOISOMERASE"/>
    <property type="match status" value="1"/>
</dbReference>
<feature type="domain" description="1-deoxy-D-xylulose 5-phosphate reductoisomerase N-terminal" evidence="10">
    <location>
        <begin position="10"/>
        <end position="121"/>
    </location>
</feature>
<evidence type="ECO:0000259" key="10">
    <source>
        <dbReference type="Pfam" id="PF02670"/>
    </source>
</evidence>
<keyword evidence="5 9" id="KW-0560">Oxidoreductase</keyword>
<dbReference type="GO" id="GO:0016853">
    <property type="term" value="F:isomerase activity"/>
    <property type="evidence" value="ECO:0007669"/>
    <property type="project" value="UniProtKB-KW"/>
</dbReference>
<dbReference type="GO" id="GO:0030145">
    <property type="term" value="F:manganese ion binding"/>
    <property type="evidence" value="ECO:0007669"/>
    <property type="project" value="TreeGrafter"/>
</dbReference>
<feature type="binding site" evidence="9">
    <location>
        <position position="197"/>
    </location>
    <ligand>
        <name>1-deoxy-D-xylulose 5-phosphate</name>
        <dbReference type="ChEBI" id="CHEBI:57792"/>
    </ligand>
</feature>
<sequence length="376" mass="42404">MEEKATIKKVVILGATGSIGTQTVDVIKQLEGFKVVGISFGSNIEQARKIMEDLKIDYYVSNKDVGFGKRFENTQQLLEEVVPDIVVCAIPGFEGVKATIIALQYAKRIALATKEALVCAGPFVKKVAKEKDVEIIPVDSEHSAIFQLYEPHIEKILITASGGAVRDVPLKYIADLKPSDILKHPTWSMGGRITVDSSTMVNKLFEVIEAHELFDLDYDRIEVKINRSSFIHGIVFLKDGVIKIHAGKPDMRIPIAYALTYPERKYHSPVADVLEFDLQLSDVERERYPLFFYGLDMLKRKDDLPWRIALNAADELAVNAFLDGKISFKGIETVVRETIEYIDSQNIIITSIEDVYKTDELAKSYAKEFIEREVRK</sequence>
<evidence type="ECO:0000259" key="11">
    <source>
        <dbReference type="Pfam" id="PF08436"/>
    </source>
</evidence>
<keyword evidence="13" id="KW-0413">Isomerase</keyword>
<feature type="binding site" evidence="9">
    <location>
        <position position="184"/>
    </location>
    <ligand>
        <name>1-deoxy-D-xylulose 5-phosphate</name>
        <dbReference type="ChEBI" id="CHEBI:57792"/>
    </ligand>
</feature>
<comment type="caution">
    <text evidence="9">Lacks conserved residue(s) required for the propagation of feature annotation.</text>
</comment>
<accession>A0A172T542</accession>
<comment type="catalytic activity">
    <reaction evidence="8">
        <text>2-C-methyl-D-erythritol 4-phosphate + NADP(+) = 1-deoxy-D-xylulose 5-phosphate + NADPH + H(+)</text>
        <dbReference type="Rhea" id="RHEA:13717"/>
        <dbReference type="ChEBI" id="CHEBI:15378"/>
        <dbReference type="ChEBI" id="CHEBI:57783"/>
        <dbReference type="ChEBI" id="CHEBI:57792"/>
        <dbReference type="ChEBI" id="CHEBI:58262"/>
        <dbReference type="ChEBI" id="CHEBI:58349"/>
        <dbReference type="EC" id="1.1.1.267"/>
    </reaction>
    <physiologicalReaction direction="right-to-left" evidence="8">
        <dbReference type="Rhea" id="RHEA:13719"/>
    </physiologicalReaction>
</comment>
<comment type="cofactor">
    <cofactor evidence="9">
        <name>Mg(2+)</name>
        <dbReference type="ChEBI" id="CHEBI:18420"/>
    </cofactor>
    <cofactor evidence="9">
        <name>Mn(2+)</name>
        <dbReference type="ChEBI" id="CHEBI:29035"/>
    </cofactor>
</comment>
<dbReference type="InterPro" id="IPR026877">
    <property type="entry name" value="DXPR_C"/>
</dbReference>
<comment type="pathway">
    <text evidence="1 9">Isoprenoid biosynthesis; isopentenyl diphosphate biosynthesis via DXP pathway; isopentenyl diphosphate from 1-deoxy-D-xylulose 5-phosphate: step 1/6.</text>
</comment>
<keyword evidence="4 9" id="KW-0521">NADP</keyword>
<feature type="binding site" evidence="9">
    <location>
        <position position="19"/>
    </location>
    <ligand>
        <name>NADPH</name>
        <dbReference type="ChEBI" id="CHEBI:57783"/>
    </ligand>
</feature>
<comment type="similarity">
    <text evidence="2 9">Belongs to the DXR family.</text>
</comment>
<feature type="binding site" evidence="9">
    <location>
        <position position="139"/>
    </location>
    <ligand>
        <name>Mn(2+)</name>
        <dbReference type="ChEBI" id="CHEBI:29035"/>
    </ligand>
</feature>
<evidence type="ECO:0000256" key="9">
    <source>
        <dbReference type="HAMAP-Rule" id="MF_00183"/>
    </source>
</evidence>
<evidence type="ECO:0000256" key="3">
    <source>
        <dbReference type="ARBA" id="ARBA00022723"/>
    </source>
</evidence>
<dbReference type="EMBL" id="CP011393">
    <property type="protein sequence ID" value="ANE42084.1"/>
    <property type="molecule type" value="Genomic_DNA"/>
</dbReference>
<dbReference type="Pfam" id="PF13288">
    <property type="entry name" value="DXPR_C"/>
    <property type="match status" value="1"/>
</dbReference>
<dbReference type="InterPro" id="IPR036291">
    <property type="entry name" value="NAD(P)-bd_dom_sf"/>
</dbReference>
<dbReference type="InterPro" id="IPR013512">
    <property type="entry name" value="DXP_reductoisomerase_N"/>
</dbReference>
<evidence type="ECO:0000256" key="2">
    <source>
        <dbReference type="ARBA" id="ARBA00006825"/>
    </source>
</evidence>
<dbReference type="InterPro" id="IPR003821">
    <property type="entry name" value="DXP_reductoisomerase"/>
</dbReference>
<evidence type="ECO:0000313" key="13">
    <source>
        <dbReference type="EMBL" id="ANE42084.1"/>
    </source>
</evidence>
<feature type="binding site" evidence="9">
    <location>
        <position position="190"/>
    </location>
    <ligand>
        <name>NADPH</name>
        <dbReference type="ChEBI" id="CHEBI:57783"/>
    </ligand>
</feature>
<dbReference type="OrthoDB" id="9806546at2"/>
<dbReference type="HAMAP" id="MF_00183">
    <property type="entry name" value="DXP_reductoisom"/>
    <property type="match status" value="1"/>
</dbReference>
<dbReference type="GO" id="GO:0030604">
    <property type="term" value="F:1-deoxy-D-xylulose-5-phosphate reductoisomerase activity"/>
    <property type="evidence" value="ECO:0007669"/>
    <property type="project" value="UniProtKB-UniRule"/>
</dbReference>
<dbReference type="Pfam" id="PF02670">
    <property type="entry name" value="DXP_reductoisom"/>
    <property type="match status" value="1"/>
</dbReference>
<dbReference type="Proteomes" id="UP000077096">
    <property type="component" value="Chromosome"/>
</dbReference>
<dbReference type="AlphaFoldDB" id="A0A172T542"/>
<dbReference type="GO" id="GO:0070402">
    <property type="term" value="F:NADPH binding"/>
    <property type="evidence" value="ECO:0007669"/>
    <property type="project" value="InterPro"/>
</dbReference>